<dbReference type="Proteomes" id="UP001642360">
    <property type="component" value="Unassembled WGS sequence"/>
</dbReference>
<organism evidence="2 3">
    <name type="scientific">Ilex paraguariensis</name>
    <name type="common">yerba mate</name>
    <dbReference type="NCBI Taxonomy" id="185542"/>
    <lineage>
        <taxon>Eukaryota</taxon>
        <taxon>Viridiplantae</taxon>
        <taxon>Streptophyta</taxon>
        <taxon>Embryophyta</taxon>
        <taxon>Tracheophyta</taxon>
        <taxon>Spermatophyta</taxon>
        <taxon>Magnoliopsida</taxon>
        <taxon>eudicotyledons</taxon>
        <taxon>Gunneridae</taxon>
        <taxon>Pentapetalae</taxon>
        <taxon>asterids</taxon>
        <taxon>campanulids</taxon>
        <taxon>Aquifoliales</taxon>
        <taxon>Aquifoliaceae</taxon>
        <taxon>Ilex</taxon>
    </lineage>
</organism>
<dbReference type="AlphaFoldDB" id="A0ABC8RC58"/>
<evidence type="ECO:0000313" key="2">
    <source>
        <dbReference type="EMBL" id="CAK9142561.1"/>
    </source>
</evidence>
<sequence length="109" mass="12050">MAEEAVLGFLEKNEEIADSGQFAAEHGLSHDDVVNVIKSLNGYRLVDAQDIKRERWVSTNEGKTYAAGGSPEVQLLLAIPPEGISREELQVMNPLVLDYCAIEELWVHA</sequence>
<accession>A0ABC8RC58</accession>
<name>A0ABC8RC58_9AQUA</name>
<dbReference type="EMBL" id="CAUOFW020001236">
    <property type="protein sequence ID" value="CAK9142561.1"/>
    <property type="molecule type" value="Genomic_DNA"/>
</dbReference>
<keyword evidence="3" id="KW-1185">Reference proteome</keyword>
<proteinExistence type="predicted"/>
<evidence type="ECO:0000259" key="1">
    <source>
        <dbReference type="Pfam" id="PF18552"/>
    </source>
</evidence>
<comment type="caution">
    <text evidence="2">The sequence shown here is derived from an EMBL/GenBank/DDBJ whole genome shotgun (WGS) entry which is preliminary data.</text>
</comment>
<reference evidence="2 3" key="1">
    <citation type="submission" date="2024-02" db="EMBL/GenBank/DDBJ databases">
        <authorList>
            <person name="Vignale AGUSTIN F."/>
            <person name="Sosa J E."/>
            <person name="Modenutti C."/>
        </authorList>
    </citation>
    <scope>NUCLEOTIDE SEQUENCE [LARGE SCALE GENOMIC DNA]</scope>
</reference>
<feature type="domain" description="PheRS DNA binding" evidence="1">
    <location>
        <begin position="3"/>
        <end position="56"/>
    </location>
</feature>
<evidence type="ECO:0000313" key="3">
    <source>
        <dbReference type="Proteomes" id="UP001642360"/>
    </source>
</evidence>
<dbReference type="Gene3D" id="3.30.1370.240">
    <property type="match status" value="1"/>
</dbReference>
<protein>
    <recommendedName>
        <fullName evidence="1">PheRS DNA binding domain-containing protein</fullName>
    </recommendedName>
</protein>
<dbReference type="InterPro" id="IPR040724">
    <property type="entry name" value="PheRS_DBD1"/>
</dbReference>
<gene>
    <name evidence="2" type="ORF">ILEXP_LOCUS10245</name>
</gene>
<dbReference type="Pfam" id="PF18552">
    <property type="entry name" value="PheRS_DBD1"/>
    <property type="match status" value="1"/>
</dbReference>